<sequence length="60" mass="6649">MGRAKLRFLIRHAYFLKASADVCATVWEGTKGGCGSWGKEKSTKQSDIFLMKIGIELISL</sequence>
<dbReference type="Proteomes" id="UP000019146">
    <property type="component" value="Plasmid unnamed"/>
</dbReference>
<dbReference type="AlphaFoldDB" id="A0A0P0RKS6"/>
<evidence type="ECO:0000313" key="2">
    <source>
        <dbReference type="Proteomes" id="UP000019146"/>
    </source>
</evidence>
<accession>A0A0P0RKS6</accession>
<keyword evidence="1" id="KW-0614">Plasmid</keyword>
<geneLocation type="plasmid" evidence="2"/>
<name>A0A0P0RKS6_9BURK</name>
<protein>
    <submittedName>
        <fullName evidence="1">Uncharacterized protein</fullName>
    </submittedName>
</protein>
<gene>
    <name evidence="1" type="ORF">K788_0005075</name>
</gene>
<dbReference type="EMBL" id="CP012748">
    <property type="protein sequence ID" value="ALL69439.1"/>
    <property type="molecule type" value="Genomic_DNA"/>
</dbReference>
<reference evidence="1 2" key="1">
    <citation type="journal article" date="2014" name="Genome Announc.">
        <title>Draft Genome Sequence of the Haloacid-Degrading Burkholderia caribensis Strain MBA4.</title>
        <authorList>
            <person name="Pan Y."/>
            <person name="Kong K.F."/>
            <person name="Tsang J.S."/>
        </authorList>
    </citation>
    <scope>NUCLEOTIDE SEQUENCE [LARGE SCALE GENOMIC DNA]</scope>
    <source>
        <strain evidence="1 2">MBA4</strain>
        <plasmid evidence="2">Plasmid</plasmid>
    </source>
</reference>
<organism evidence="1 2">
    <name type="scientific">Paraburkholderia caribensis MBA4</name>
    <dbReference type="NCBI Taxonomy" id="1323664"/>
    <lineage>
        <taxon>Bacteria</taxon>
        <taxon>Pseudomonadati</taxon>
        <taxon>Pseudomonadota</taxon>
        <taxon>Betaproteobacteria</taxon>
        <taxon>Burkholderiales</taxon>
        <taxon>Burkholderiaceae</taxon>
        <taxon>Paraburkholderia</taxon>
    </lineage>
</organism>
<proteinExistence type="predicted"/>
<evidence type="ECO:0000313" key="1">
    <source>
        <dbReference type="EMBL" id="ALL69439.1"/>
    </source>
</evidence>
<dbReference type="KEGG" id="bcai:K788_0005075"/>